<reference evidence="2 3" key="1">
    <citation type="journal article" date="2001" name="Nature">
        <title>Complete genome sequence of a multiple drug resistant Salmonella enterica serovar Typhi CT18.</title>
        <authorList>
            <person name="Parkhill J."/>
            <person name="Dougan G."/>
            <person name="James K.D."/>
            <person name="Thomson N.R."/>
            <person name="Pickard D."/>
            <person name="Wain J."/>
            <person name="Churcher C."/>
            <person name="Mungall K.L."/>
            <person name="Bentley S.D."/>
            <person name="Holden M.T.G."/>
            <person name="Sebaihia M."/>
            <person name="Baker S."/>
            <person name="Basham D."/>
            <person name="Brooks K."/>
            <person name="Chillingworth T."/>
            <person name="Connerton P."/>
            <person name="Cronin A."/>
            <person name="Davis P."/>
            <person name="Davies R.M."/>
            <person name="Dowd L."/>
            <person name="White N."/>
            <person name="Farrar J."/>
            <person name="Feltwell T."/>
            <person name="Hamlin N."/>
            <person name="Haque A."/>
            <person name="Hien T.T."/>
            <person name="Holroyd S."/>
            <person name="Jagels K."/>
            <person name="Krogh A."/>
            <person name="Larsen T.S."/>
            <person name="Leather S."/>
            <person name="Moule S."/>
            <person name="O'Gaora P."/>
            <person name="Parry C."/>
            <person name="Quail M."/>
            <person name="Rutherford K."/>
            <person name="Simmonds M."/>
            <person name="Skelton J."/>
            <person name="Stevens K."/>
            <person name="Whitehead S."/>
            <person name="Barrell B.G."/>
        </authorList>
    </citation>
    <scope>NUCLEOTIDE SEQUENCE [LARGE SCALE GENOMIC DNA]</scope>
    <source>
        <strain evidence="2 3">CT18</strain>
    </source>
</reference>
<accession>Q8Z653</accession>
<name>Q8Z653_SALTI</name>
<evidence type="ECO:0000313" key="1">
    <source>
        <dbReference type="EMBL" id="AAO68686.1"/>
    </source>
</evidence>
<reference evidence="1 4" key="2">
    <citation type="journal article" date="2003" name="J. Bacteriol.">
        <title>Comparative genomics of Salmonella enterica serovar Typhi strains Ty2 and CT18.</title>
        <authorList>
            <person name="Deng W."/>
            <person name="Liou S.R."/>
            <person name="Plunkett G.III."/>
            <person name="Mayhew G.F."/>
            <person name="Rose D.J."/>
            <person name="Burland V."/>
            <person name="Kodoyianni V."/>
            <person name="Schwartz D.C."/>
            <person name="Blattner F.R."/>
        </authorList>
    </citation>
    <scope>NUCLEOTIDE SEQUENCE [LARGE SCALE GENOMIC DNA]</scope>
    <source>
        <strain evidence="4">ATCC 700931 / Ty2</strain>
        <strain evidence="1">Ty2</strain>
    </source>
</reference>
<evidence type="ECO:0000313" key="2">
    <source>
        <dbReference type="EMBL" id="CAD05542.1"/>
    </source>
</evidence>
<dbReference type="AlphaFoldDB" id="Q8Z653"/>
<dbReference type="KEGG" id="sty:STY1994"/>
<organism evidence="2 3">
    <name type="scientific">Salmonella typhi</name>
    <dbReference type="NCBI Taxonomy" id="90370"/>
    <lineage>
        <taxon>Bacteria</taxon>
        <taxon>Pseudomonadati</taxon>
        <taxon>Pseudomonadota</taxon>
        <taxon>Gammaproteobacteria</taxon>
        <taxon>Enterobacterales</taxon>
        <taxon>Enterobacteriaceae</taxon>
        <taxon>Salmonella</taxon>
    </lineage>
</organism>
<protein>
    <submittedName>
        <fullName evidence="2">Uncharacterized protein</fullName>
    </submittedName>
</protein>
<accession>Q7CAI5</accession>
<evidence type="ECO:0000313" key="3">
    <source>
        <dbReference type="Proteomes" id="UP000000541"/>
    </source>
</evidence>
<dbReference type="OMA" id="HMFRSTR"/>
<dbReference type="EMBL" id="AE014613">
    <property type="protein sequence ID" value="AAO68686.1"/>
    <property type="molecule type" value="Genomic_DNA"/>
</dbReference>
<dbReference type="Proteomes" id="UP000000541">
    <property type="component" value="Chromosome"/>
</dbReference>
<dbReference type="Proteomes" id="UP000002670">
    <property type="component" value="Chromosome"/>
</dbReference>
<sequence length="58" mass="6854">MIKHDAIFNQKHMFRSTRTLPRNLQTYTEQASTEELHTDLNNMQSTGLYSIQQMVLQL</sequence>
<gene>
    <name evidence="2" type="ordered locus">STY1994</name>
    <name evidence="1" type="ordered locus">t1018</name>
</gene>
<keyword evidence="4" id="KW-1185">Reference proteome</keyword>
<dbReference type="EMBL" id="AL513382">
    <property type="protein sequence ID" value="CAD05542.1"/>
    <property type="molecule type" value="Genomic_DNA"/>
</dbReference>
<evidence type="ECO:0000313" key="4">
    <source>
        <dbReference type="Proteomes" id="UP000002670"/>
    </source>
</evidence>
<dbReference type="HOGENOM" id="CLU_211067_0_0_6"/>
<proteinExistence type="predicted"/>
<dbReference type="KEGG" id="stt:t1018"/>